<dbReference type="Proteomes" id="UP000561011">
    <property type="component" value="Unassembled WGS sequence"/>
</dbReference>
<organism evidence="2 3">
    <name type="scientific">Sanguibacter inulinus</name>
    <dbReference type="NCBI Taxonomy" id="60922"/>
    <lineage>
        <taxon>Bacteria</taxon>
        <taxon>Bacillati</taxon>
        <taxon>Actinomycetota</taxon>
        <taxon>Actinomycetes</taxon>
        <taxon>Micrococcales</taxon>
        <taxon>Sanguibacteraceae</taxon>
        <taxon>Sanguibacter</taxon>
    </lineage>
</organism>
<feature type="transmembrane region" description="Helical" evidence="1">
    <location>
        <begin position="7"/>
        <end position="25"/>
    </location>
</feature>
<dbReference type="PANTHER" id="PTHR37309:SF1">
    <property type="entry name" value="SLR0284 PROTEIN"/>
    <property type="match status" value="1"/>
</dbReference>
<evidence type="ECO:0000313" key="3">
    <source>
        <dbReference type="Proteomes" id="UP000561011"/>
    </source>
</evidence>
<keyword evidence="3" id="KW-1185">Reference proteome</keyword>
<keyword evidence="1" id="KW-1133">Transmembrane helix</keyword>
<dbReference type="InterPro" id="IPR007165">
    <property type="entry name" value="Phage_holin_4_2"/>
</dbReference>
<dbReference type="RefSeq" id="WP_179914680.1">
    <property type="nucleotide sequence ID" value="NZ_JACBYE010000089.1"/>
</dbReference>
<sequence length="130" mass="14310">MSFLVRVLVNAVAIWLTTLLMGSHFEIVGGDGTGGRVVVFLVVALIFGVINAIIKPIVQLFTFPLYILTLGLFTLVVNALMVLLTGWITDQADWGLRVDGFWWAVLAAFLISLFSMIISVVVPTKDESRR</sequence>
<dbReference type="PANTHER" id="PTHR37309">
    <property type="entry name" value="SLR0284 PROTEIN"/>
    <property type="match status" value="1"/>
</dbReference>
<feature type="transmembrane region" description="Helical" evidence="1">
    <location>
        <begin position="66"/>
        <end position="88"/>
    </location>
</feature>
<dbReference type="AlphaFoldDB" id="A0A853F278"/>
<evidence type="ECO:0000313" key="2">
    <source>
        <dbReference type="EMBL" id="NYS95553.1"/>
    </source>
</evidence>
<evidence type="ECO:0000256" key="1">
    <source>
        <dbReference type="SAM" id="Phobius"/>
    </source>
</evidence>
<feature type="transmembrane region" description="Helical" evidence="1">
    <location>
        <begin position="37"/>
        <end position="54"/>
    </location>
</feature>
<dbReference type="EMBL" id="JACBYE010000089">
    <property type="protein sequence ID" value="NYS95553.1"/>
    <property type="molecule type" value="Genomic_DNA"/>
</dbReference>
<reference evidence="2 3" key="1">
    <citation type="submission" date="2020-07" db="EMBL/GenBank/DDBJ databases">
        <title>MOT database genomes.</title>
        <authorList>
            <person name="Joseph S."/>
            <person name="Aduse-Opoku J."/>
            <person name="Hashim A."/>
            <person name="Wade W."/>
            <person name="Curtis M."/>
        </authorList>
    </citation>
    <scope>NUCLEOTIDE SEQUENCE [LARGE SCALE GENOMIC DNA]</scope>
    <source>
        <strain evidence="2 3">DSM 100099</strain>
    </source>
</reference>
<dbReference type="Pfam" id="PF04020">
    <property type="entry name" value="Phage_holin_4_2"/>
    <property type="match status" value="1"/>
</dbReference>
<keyword evidence="1" id="KW-0812">Transmembrane</keyword>
<keyword evidence="1" id="KW-0472">Membrane</keyword>
<gene>
    <name evidence="2" type="ORF">HZZ10_18785</name>
</gene>
<protein>
    <submittedName>
        <fullName evidence="2">Phage holin family protein</fullName>
    </submittedName>
</protein>
<accession>A0A853F278</accession>
<name>A0A853F278_9MICO</name>
<feature type="transmembrane region" description="Helical" evidence="1">
    <location>
        <begin position="100"/>
        <end position="122"/>
    </location>
</feature>
<comment type="caution">
    <text evidence="2">The sequence shown here is derived from an EMBL/GenBank/DDBJ whole genome shotgun (WGS) entry which is preliminary data.</text>
</comment>
<proteinExistence type="predicted"/>